<comment type="function">
    <text evidence="6">May be an activator protein for the gylABX operon.</text>
</comment>
<evidence type="ECO:0000256" key="2">
    <source>
        <dbReference type="ARBA" id="ARBA00023015"/>
    </source>
</evidence>
<feature type="compositionally biased region" description="Basic and acidic residues" evidence="8">
    <location>
        <begin position="317"/>
        <end position="327"/>
    </location>
</feature>
<proteinExistence type="predicted"/>
<accession>A0A3L8R8F4</accession>
<name>A0A3L8R8F4_STRRN</name>
<evidence type="ECO:0000256" key="7">
    <source>
        <dbReference type="ARBA" id="ARBA00070406"/>
    </source>
</evidence>
<evidence type="ECO:0000259" key="10">
    <source>
        <dbReference type="PROSITE" id="PS51078"/>
    </source>
</evidence>
<dbReference type="PANTHER" id="PTHR30136:SF35">
    <property type="entry name" value="HTH-TYPE TRANSCRIPTIONAL REGULATOR RV1719"/>
    <property type="match status" value="1"/>
</dbReference>
<dbReference type="Gene3D" id="3.30.1330.40">
    <property type="entry name" value="RutC-like"/>
    <property type="match status" value="1"/>
</dbReference>
<dbReference type="EMBL" id="QYCY01000002">
    <property type="protein sequence ID" value="RLV75984.1"/>
    <property type="molecule type" value="Genomic_DNA"/>
</dbReference>
<keyword evidence="2" id="KW-0805">Transcription regulation</keyword>
<dbReference type="InterPro" id="IPR036388">
    <property type="entry name" value="WH-like_DNA-bd_sf"/>
</dbReference>
<dbReference type="FunFam" id="1.10.10.10:FF:000056">
    <property type="entry name" value="IclR family transcriptional regulator"/>
    <property type="match status" value="1"/>
</dbReference>
<keyword evidence="3" id="KW-0238">DNA-binding</keyword>
<dbReference type="Gene3D" id="1.10.10.10">
    <property type="entry name" value="Winged helix-like DNA-binding domain superfamily/Winged helix DNA-binding domain"/>
    <property type="match status" value="1"/>
</dbReference>
<dbReference type="AlphaFoldDB" id="A0A3L8R8F4"/>
<feature type="domain" description="IclR-ED" evidence="10">
    <location>
        <begin position="85"/>
        <end position="270"/>
    </location>
</feature>
<reference evidence="11 12" key="1">
    <citation type="journal article" date="2018" name="J. Biol. Chem.">
        <title>Discovery of the actinoplanic acid pathway in Streptomyces rapamycinicus reveals a genetically conserved synergism with rapamycin.</title>
        <authorList>
            <person name="Mrak P."/>
            <person name="Krastel P."/>
            <person name="Pivk Lukancic P."/>
            <person name="Tao J."/>
            <person name="Pistorius D."/>
            <person name="Moore C.M."/>
        </authorList>
    </citation>
    <scope>NUCLEOTIDE SEQUENCE [LARGE SCALE GENOMIC DNA]</scope>
    <source>
        <strain evidence="11 12">NRRL 5491</strain>
    </source>
</reference>
<dbReference type="InterPro" id="IPR050707">
    <property type="entry name" value="HTH_MetabolicPath_Reg"/>
</dbReference>
<evidence type="ECO:0000256" key="4">
    <source>
        <dbReference type="ARBA" id="ARBA00023159"/>
    </source>
</evidence>
<dbReference type="SUPFAM" id="SSF55298">
    <property type="entry name" value="YjgF-like"/>
    <property type="match status" value="1"/>
</dbReference>
<dbReference type="PROSITE" id="PS51078">
    <property type="entry name" value="ICLR_ED"/>
    <property type="match status" value="1"/>
</dbReference>
<feature type="compositionally biased region" description="Basic and acidic residues" evidence="8">
    <location>
        <begin position="1"/>
        <end position="12"/>
    </location>
</feature>
<dbReference type="SUPFAM" id="SSF55781">
    <property type="entry name" value="GAF domain-like"/>
    <property type="match status" value="1"/>
</dbReference>
<evidence type="ECO:0000256" key="8">
    <source>
        <dbReference type="SAM" id="MobiDB-lite"/>
    </source>
</evidence>
<dbReference type="PROSITE" id="PS51077">
    <property type="entry name" value="HTH_ICLR"/>
    <property type="match status" value="1"/>
</dbReference>
<evidence type="ECO:0000256" key="1">
    <source>
        <dbReference type="ARBA" id="ARBA00022798"/>
    </source>
</evidence>
<dbReference type="SUPFAM" id="SSF46785">
    <property type="entry name" value="Winged helix' DNA-binding domain"/>
    <property type="match status" value="1"/>
</dbReference>
<protein>
    <recommendedName>
        <fullName evidence="7">Glycerol operon regulatory protein</fullName>
    </recommendedName>
</protein>
<dbReference type="Pfam" id="PF01042">
    <property type="entry name" value="Ribonuc_L-PSP"/>
    <property type="match status" value="1"/>
</dbReference>
<feature type="compositionally biased region" description="Low complexity" evidence="8">
    <location>
        <begin position="299"/>
        <end position="314"/>
    </location>
</feature>
<sequence length="450" mass="46694">MQGDGHRGERPSGHGGRNRSSSLRRALTVLDYIADHPDPAGVSLKDIARGLGLHKSTLLRLLAPLTDNGLVLRDAERARYRLGSHAAYLGGAYLERLDLREVARGALAGLAGQTGHTARLSIREADETVLVDAVEGSGPMPVRPRLGARHPLHTGTAGWALLARLDDAEVARAEKAARLAAAGDPASEVVAEELRAAVNAARRHGFAVEDGTAGSGVLSVDAPISNHDHAPVAAIGLSGAMAGSAQSASVSSLGTLVRGAAHEISRALGARAGRAGVADGGAHLGTHGPAGHPGSVAVPNGSGRPSSRGSEPTSQHPAKEAAHVDRRQVISTQAAPQPVGAYSQAIVAGGFLHTSGLGPHDPVTGRVAGRTIEEQTEQTMRNLASVLNAHGLDFSDVVRATVHLQHLNRDFDDFNAVYERHLTPPYPVRTTVGADLANVLLEIDMMAVLR</sequence>
<feature type="region of interest" description="Disordered" evidence="8">
    <location>
        <begin position="279"/>
        <end position="327"/>
    </location>
</feature>
<dbReference type="InterPro" id="IPR036390">
    <property type="entry name" value="WH_DNA-bd_sf"/>
</dbReference>
<dbReference type="GO" id="GO:0045892">
    <property type="term" value="P:negative regulation of DNA-templated transcription"/>
    <property type="evidence" value="ECO:0007669"/>
    <property type="project" value="TreeGrafter"/>
</dbReference>
<dbReference type="Gene3D" id="3.30.450.40">
    <property type="match status" value="1"/>
</dbReference>
<dbReference type="Proteomes" id="UP000281594">
    <property type="component" value="Unassembled WGS sequence"/>
</dbReference>
<evidence type="ECO:0000256" key="3">
    <source>
        <dbReference type="ARBA" id="ARBA00023125"/>
    </source>
</evidence>
<dbReference type="GO" id="GO:0003677">
    <property type="term" value="F:DNA binding"/>
    <property type="evidence" value="ECO:0007669"/>
    <property type="project" value="UniProtKB-KW"/>
</dbReference>
<organism evidence="11 12">
    <name type="scientific">Streptomyces rapamycinicus (strain ATCC 29253 / DSM 41530 / NRRL 5491 / AYB-994)</name>
    <name type="common">Streptomyces hygroscopicus (strain ATCC 29253)</name>
    <dbReference type="NCBI Taxonomy" id="1343740"/>
    <lineage>
        <taxon>Bacteria</taxon>
        <taxon>Bacillati</taxon>
        <taxon>Actinomycetota</taxon>
        <taxon>Actinomycetes</taxon>
        <taxon>Kitasatosporales</taxon>
        <taxon>Streptomycetaceae</taxon>
        <taxon>Streptomyces</taxon>
        <taxon>Streptomyces violaceusniger group</taxon>
    </lineage>
</organism>
<dbReference type="GO" id="GO:0003700">
    <property type="term" value="F:DNA-binding transcription factor activity"/>
    <property type="evidence" value="ECO:0007669"/>
    <property type="project" value="TreeGrafter"/>
</dbReference>
<keyword evidence="5" id="KW-0804">Transcription</keyword>
<dbReference type="InterPro" id="IPR006175">
    <property type="entry name" value="YjgF/YER057c/UK114"/>
</dbReference>
<dbReference type="InterPro" id="IPR014757">
    <property type="entry name" value="Tscrpt_reg_IclR_C"/>
</dbReference>
<keyword evidence="1" id="KW-0319">Glycerol metabolism</keyword>
<dbReference type="InterPro" id="IPR005471">
    <property type="entry name" value="Tscrpt_reg_IclR_N"/>
</dbReference>
<dbReference type="CDD" id="cd00448">
    <property type="entry name" value="YjgF_YER057c_UK114_family"/>
    <property type="match status" value="1"/>
</dbReference>
<dbReference type="SMART" id="SM00346">
    <property type="entry name" value="HTH_ICLR"/>
    <property type="match status" value="1"/>
</dbReference>
<feature type="domain" description="HTH iclR-type" evidence="9">
    <location>
        <begin position="20"/>
        <end position="84"/>
    </location>
</feature>
<dbReference type="PANTHER" id="PTHR30136">
    <property type="entry name" value="HELIX-TURN-HELIX TRANSCRIPTIONAL REGULATOR, ICLR FAMILY"/>
    <property type="match status" value="1"/>
</dbReference>
<dbReference type="GO" id="GO:0006071">
    <property type="term" value="P:glycerol metabolic process"/>
    <property type="evidence" value="ECO:0007669"/>
    <property type="project" value="UniProtKB-KW"/>
</dbReference>
<dbReference type="InterPro" id="IPR035959">
    <property type="entry name" value="RutC-like_sf"/>
</dbReference>
<dbReference type="STRING" id="1343740.M271_01475"/>
<evidence type="ECO:0000256" key="6">
    <source>
        <dbReference type="ARBA" id="ARBA00058938"/>
    </source>
</evidence>
<dbReference type="Pfam" id="PF01614">
    <property type="entry name" value="IclR_C"/>
    <property type="match status" value="1"/>
</dbReference>
<dbReference type="InterPro" id="IPR029016">
    <property type="entry name" value="GAF-like_dom_sf"/>
</dbReference>
<comment type="caution">
    <text evidence="11">The sequence shown here is derived from an EMBL/GenBank/DDBJ whole genome shotgun (WGS) entry which is preliminary data.</text>
</comment>
<feature type="region of interest" description="Disordered" evidence="8">
    <location>
        <begin position="1"/>
        <end position="21"/>
    </location>
</feature>
<evidence type="ECO:0000256" key="5">
    <source>
        <dbReference type="ARBA" id="ARBA00023163"/>
    </source>
</evidence>
<keyword evidence="4" id="KW-0010">Activator</keyword>
<evidence type="ECO:0000313" key="11">
    <source>
        <dbReference type="EMBL" id="RLV75984.1"/>
    </source>
</evidence>
<evidence type="ECO:0000259" key="9">
    <source>
        <dbReference type="PROSITE" id="PS51077"/>
    </source>
</evidence>
<evidence type="ECO:0000313" key="12">
    <source>
        <dbReference type="Proteomes" id="UP000281594"/>
    </source>
</evidence>
<gene>
    <name evidence="11" type="ORF">D3C57_142200</name>
</gene>
<dbReference type="Pfam" id="PF09339">
    <property type="entry name" value="HTH_IclR"/>
    <property type="match status" value="1"/>
</dbReference>